<dbReference type="PANTHER" id="PTHR42770">
    <property type="entry name" value="AMINO ACID TRANSPORTER-RELATED"/>
    <property type="match status" value="1"/>
</dbReference>
<feature type="transmembrane region" description="Helical" evidence="6">
    <location>
        <begin position="189"/>
        <end position="214"/>
    </location>
</feature>
<reference evidence="7 8" key="1">
    <citation type="submission" date="2018-07" db="EMBL/GenBank/DDBJ databases">
        <title>Genome sequences of Haloplanus salinus JCM 18368T.</title>
        <authorList>
            <person name="Kim Y.B."/>
            <person name="Roh S.W."/>
        </authorList>
    </citation>
    <scope>NUCLEOTIDE SEQUENCE [LARGE SCALE GENOMIC DNA]</scope>
    <source>
        <strain evidence="7 8">JCM 18368</strain>
    </source>
</reference>
<proteinExistence type="predicted"/>
<accession>A0A368NC71</accession>
<dbReference type="Pfam" id="PF13520">
    <property type="entry name" value="AA_permease_2"/>
    <property type="match status" value="1"/>
</dbReference>
<dbReference type="EMBL" id="QPHM01000001">
    <property type="protein sequence ID" value="RCU47720.1"/>
    <property type="molecule type" value="Genomic_DNA"/>
</dbReference>
<keyword evidence="8" id="KW-1185">Reference proteome</keyword>
<dbReference type="Proteomes" id="UP000252189">
    <property type="component" value="Unassembled WGS sequence"/>
</dbReference>
<feature type="transmembrane region" description="Helical" evidence="6">
    <location>
        <begin position="435"/>
        <end position="454"/>
    </location>
</feature>
<evidence type="ECO:0000256" key="2">
    <source>
        <dbReference type="ARBA" id="ARBA00022475"/>
    </source>
</evidence>
<feature type="transmembrane region" description="Helical" evidence="6">
    <location>
        <begin position="378"/>
        <end position="399"/>
    </location>
</feature>
<dbReference type="Gene3D" id="1.20.1740.10">
    <property type="entry name" value="Amino acid/polyamine transporter I"/>
    <property type="match status" value="1"/>
</dbReference>
<evidence type="ECO:0000256" key="6">
    <source>
        <dbReference type="SAM" id="Phobius"/>
    </source>
</evidence>
<evidence type="ECO:0000256" key="1">
    <source>
        <dbReference type="ARBA" id="ARBA00004651"/>
    </source>
</evidence>
<feature type="transmembrane region" description="Helical" evidence="6">
    <location>
        <begin position="148"/>
        <end position="169"/>
    </location>
</feature>
<feature type="transmembrane region" description="Helical" evidence="6">
    <location>
        <begin position="275"/>
        <end position="296"/>
    </location>
</feature>
<name>A0A368NC71_9EURY</name>
<keyword evidence="3 6" id="KW-0812">Transmembrane</keyword>
<protein>
    <submittedName>
        <fullName evidence="7">APC family permease</fullName>
    </submittedName>
</protein>
<organism evidence="7 8">
    <name type="scientific">Haloplanus salinus</name>
    <dbReference type="NCBI Taxonomy" id="1126245"/>
    <lineage>
        <taxon>Archaea</taxon>
        <taxon>Methanobacteriati</taxon>
        <taxon>Methanobacteriota</taxon>
        <taxon>Stenosarchaea group</taxon>
        <taxon>Halobacteria</taxon>
        <taxon>Halobacteriales</taxon>
        <taxon>Haloferacaceae</taxon>
        <taxon>Haloplanus</taxon>
    </lineage>
</organism>
<keyword evidence="2" id="KW-1003">Cell membrane</keyword>
<dbReference type="GO" id="GO:0022857">
    <property type="term" value="F:transmembrane transporter activity"/>
    <property type="evidence" value="ECO:0007669"/>
    <property type="project" value="InterPro"/>
</dbReference>
<dbReference type="GO" id="GO:0005886">
    <property type="term" value="C:plasma membrane"/>
    <property type="evidence" value="ECO:0007669"/>
    <property type="project" value="UniProtKB-SubCell"/>
</dbReference>
<feature type="transmembrane region" description="Helical" evidence="6">
    <location>
        <begin position="317"/>
        <end position="335"/>
    </location>
</feature>
<evidence type="ECO:0000256" key="5">
    <source>
        <dbReference type="ARBA" id="ARBA00023136"/>
    </source>
</evidence>
<feature type="transmembrane region" description="Helical" evidence="6">
    <location>
        <begin position="226"/>
        <end position="250"/>
    </location>
</feature>
<comment type="subcellular location">
    <subcellularLocation>
        <location evidence="1">Cell membrane</location>
        <topology evidence="1">Multi-pass membrane protein</topology>
    </subcellularLocation>
</comment>
<evidence type="ECO:0000313" key="8">
    <source>
        <dbReference type="Proteomes" id="UP000252189"/>
    </source>
</evidence>
<feature type="transmembrane region" description="Helical" evidence="6">
    <location>
        <begin position="122"/>
        <end position="141"/>
    </location>
</feature>
<feature type="transmembrane region" description="Helical" evidence="6">
    <location>
        <begin position="43"/>
        <end position="62"/>
    </location>
</feature>
<evidence type="ECO:0000256" key="4">
    <source>
        <dbReference type="ARBA" id="ARBA00022989"/>
    </source>
</evidence>
<evidence type="ECO:0000313" key="7">
    <source>
        <dbReference type="EMBL" id="RCU47720.1"/>
    </source>
</evidence>
<dbReference type="InterPro" id="IPR050367">
    <property type="entry name" value="APC_superfamily"/>
</dbReference>
<feature type="transmembrane region" description="Helical" evidence="6">
    <location>
        <begin position="86"/>
        <end position="110"/>
    </location>
</feature>
<dbReference type="PIRSF" id="PIRSF006060">
    <property type="entry name" value="AA_transporter"/>
    <property type="match status" value="1"/>
</dbReference>
<dbReference type="AlphaFoldDB" id="A0A368NC71"/>
<sequence>MNVTRPLGVRHVVAVSLGLPLAAGVFALPHGVENLGGPATPVAYVAGTLATCTIAVAYAVYLSSPLAERDGLVYAAVSRTWGSRRLGFLVAWPAVGAYVAVLAALVASLGKSLSTLLPLSPTPAALAVLTALVAVHALGPAAAGRLQLAVVGPLVALLLGMTLAGLLAVVPGNFSPLLPTPPLRERPLFSLGAATVATLFGFVGFDAGAAVSTATRDPRRTVPRAVLVAVLSAGAVATAAAFVALGVIPWTRLVFAAAPFAAAAASGLGVETAVLLGPGTLLATAAAALATVWLPARTVSGFAEVVPGADRSTRPGLPDPALALTGLLAGAVVVLDAVGTALYLSITGIFVGYGGVAASAAVLPFVRPGLYRRCRFRVPASGLAVVGVAGAVTAAVVVARTLALDPAASLGLTRLAPALAAVDEAVLVRDPLSTVLPALLLWELLGVAVLAVAADYRAERGAERPPLGAAYEE</sequence>
<feature type="transmembrane region" description="Helical" evidence="6">
    <location>
        <begin position="341"/>
        <end position="366"/>
    </location>
</feature>
<dbReference type="InterPro" id="IPR002293">
    <property type="entry name" value="AA/rel_permease1"/>
</dbReference>
<dbReference type="PANTHER" id="PTHR42770:SF11">
    <property type="entry name" value="INNER MEMBRANE TRANSPORT PROTEIN YBAT"/>
    <property type="match status" value="1"/>
</dbReference>
<comment type="caution">
    <text evidence="7">The sequence shown here is derived from an EMBL/GenBank/DDBJ whole genome shotgun (WGS) entry which is preliminary data.</text>
</comment>
<gene>
    <name evidence="7" type="ORF">DU504_10660</name>
</gene>
<evidence type="ECO:0000256" key="3">
    <source>
        <dbReference type="ARBA" id="ARBA00022692"/>
    </source>
</evidence>
<keyword evidence="4 6" id="KW-1133">Transmembrane helix</keyword>
<keyword evidence="5 6" id="KW-0472">Membrane</keyword>